<dbReference type="Proteomes" id="UP000662088">
    <property type="component" value="Unassembled WGS sequence"/>
</dbReference>
<proteinExistence type="predicted"/>
<gene>
    <name evidence="3" type="ORF">H8R92_00960</name>
</gene>
<evidence type="ECO:0000313" key="3">
    <source>
        <dbReference type="EMBL" id="MBC5639018.1"/>
    </source>
</evidence>
<feature type="transmembrane region" description="Helical" evidence="1">
    <location>
        <begin position="406"/>
        <end position="430"/>
    </location>
</feature>
<evidence type="ECO:0000313" key="4">
    <source>
        <dbReference type="Proteomes" id="UP000662088"/>
    </source>
</evidence>
<feature type="transmembrane region" description="Helical" evidence="1">
    <location>
        <begin position="461"/>
        <end position="482"/>
    </location>
</feature>
<keyword evidence="1" id="KW-1133">Transmembrane helix</keyword>
<dbReference type="RefSeq" id="WP_186834440.1">
    <property type="nucleotide sequence ID" value="NZ_JACOOQ010000001.1"/>
</dbReference>
<dbReference type="GO" id="GO:0016740">
    <property type="term" value="F:transferase activity"/>
    <property type="evidence" value="ECO:0007669"/>
    <property type="project" value="UniProtKB-KW"/>
</dbReference>
<feature type="transmembrane region" description="Helical" evidence="1">
    <location>
        <begin position="71"/>
        <end position="92"/>
    </location>
</feature>
<dbReference type="InterPro" id="IPR038731">
    <property type="entry name" value="RgtA/B/C-like"/>
</dbReference>
<feature type="transmembrane region" description="Helical" evidence="1">
    <location>
        <begin position="121"/>
        <end position="139"/>
    </location>
</feature>
<accession>A0A8I0ABJ3</accession>
<feature type="transmembrane region" description="Helical" evidence="1">
    <location>
        <begin position="279"/>
        <end position="300"/>
    </location>
</feature>
<feature type="transmembrane region" description="Helical" evidence="1">
    <location>
        <begin position="151"/>
        <end position="176"/>
    </location>
</feature>
<keyword evidence="1" id="KW-0472">Membrane</keyword>
<evidence type="ECO:0000259" key="2">
    <source>
        <dbReference type="Pfam" id="PF13231"/>
    </source>
</evidence>
<feature type="transmembrane region" description="Helical" evidence="1">
    <location>
        <begin position="9"/>
        <end position="30"/>
    </location>
</feature>
<evidence type="ECO:0000256" key="1">
    <source>
        <dbReference type="SAM" id="Phobius"/>
    </source>
</evidence>
<reference evidence="3" key="1">
    <citation type="submission" date="2020-08" db="EMBL/GenBank/DDBJ databases">
        <title>Genome public.</title>
        <authorList>
            <person name="Liu C."/>
            <person name="Sun Q."/>
        </authorList>
    </citation>
    <scope>NUCLEOTIDE SEQUENCE</scope>
    <source>
        <strain evidence="3">NSJ-42</strain>
    </source>
</reference>
<keyword evidence="3" id="KW-0808">Transferase</keyword>
<sequence length="491" mass="56195">MKLNSIGNILLKIFACVFTIVSLYLLFINITSNYGRLFPMKKLIVVLGAIIILAILLILKHIFDRLDDKKLIKISILFGIILLILQVIFVIYCRVKPSWDFGVIFYDAHRIANSVFELPEYYYNFYPNNIGALLMYTALFKCISLFTTNEIVYLIVGSIFNIIMIDGALVLTYILVKKVFNLKMATLFSFLSIFIIPLFAYSPILYTDTTTMIFPVAILLFLYNYNESKSYDEIWNLIGIGVFGALGVILKTNIIIVVVAIIIYILCTNKIIKGLVSNLIILISFLVIFSGYKAIASYVMPIKYSEAGLPMTHWIMMGLKGDGGYNKEDVDFTSSFKDKEKAKKANIEEIENRLRDYGFKGYLEFLDKKIKFTWNDGTYYSINKLCRQPLEDNKVEEYVIGEKNNIIIYIAQMSNLALIALIFISSIAAFKYRDKHKIVQCVQIAIFGVFLFLVIWEARSRYLVCILPMMMFAAIGGLYSLVGGEDHEIYK</sequence>
<feature type="domain" description="Glycosyltransferase RgtA/B/C/D-like" evidence="2">
    <location>
        <begin position="160"/>
        <end position="289"/>
    </location>
</feature>
<organism evidence="3 4">
    <name type="scientific">Clostridium lentum</name>
    <dbReference type="NCBI Taxonomy" id="2763037"/>
    <lineage>
        <taxon>Bacteria</taxon>
        <taxon>Bacillati</taxon>
        <taxon>Bacillota</taxon>
        <taxon>Clostridia</taxon>
        <taxon>Eubacteriales</taxon>
        <taxon>Clostridiaceae</taxon>
        <taxon>Clostridium</taxon>
    </lineage>
</organism>
<dbReference type="EMBL" id="JACOOQ010000001">
    <property type="protein sequence ID" value="MBC5639018.1"/>
    <property type="molecule type" value="Genomic_DNA"/>
</dbReference>
<keyword evidence="1" id="KW-0812">Transmembrane</keyword>
<comment type="caution">
    <text evidence="3">The sequence shown here is derived from an EMBL/GenBank/DDBJ whole genome shotgun (WGS) entry which is preliminary data.</text>
</comment>
<feature type="transmembrane region" description="Helical" evidence="1">
    <location>
        <begin position="237"/>
        <end position="267"/>
    </location>
</feature>
<feature type="transmembrane region" description="Helical" evidence="1">
    <location>
        <begin position="437"/>
        <end position="455"/>
    </location>
</feature>
<feature type="transmembrane region" description="Helical" evidence="1">
    <location>
        <begin position="42"/>
        <end position="59"/>
    </location>
</feature>
<dbReference type="Pfam" id="PF13231">
    <property type="entry name" value="PMT_2"/>
    <property type="match status" value="1"/>
</dbReference>
<protein>
    <submittedName>
        <fullName evidence="3">Glycosyltransferase family 39 protein</fullName>
    </submittedName>
</protein>
<feature type="transmembrane region" description="Helical" evidence="1">
    <location>
        <begin position="205"/>
        <end position="225"/>
    </location>
</feature>
<dbReference type="AlphaFoldDB" id="A0A8I0ABJ3"/>
<name>A0A8I0ABJ3_9CLOT</name>
<keyword evidence="4" id="KW-1185">Reference proteome</keyword>